<dbReference type="InterPro" id="IPR013149">
    <property type="entry name" value="ADH-like_C"/>
</dbReference>
<dbReference type="SUPFAM" id="SSF50129">
    <property type="entry name" value="GroES-like"/>
    <property type="match status" value="1"/>
</dbReference>
<comment type="similarity">
    <text evidence="4">Belongs to the zinc-containing alcohol dehydrogenase family.</text>
</comment>
<dbReference type="Gene3D" id="3.90.180.10">
    <property type="entry name" value="Medium-chain alcohol dehydrogenases, catalytic domain"/>
    <property type="match status" value="1"/>
</dbReference>
<gene>
    <name evidence="6" type="ORF">CIAN88_04345</name>
    <name evidence="7" type="ORF">GT664_02025</name>
</gene>
<dbReference type="InterPro" id="IPR002328">
    <property type="entry name" value="ADH_Zn_CS"/>
</dbReference>
<reference evidence="6 8" key="1">
    <citation type="submission" date="2014-08" db="EMBL/GenBank/DDBJ databases">
        <title>Clostridium innocuum, an unnegligible vancomycin-resistant pathogen causing extra-intestinal infections.</title>
        <authorList>
            <person name="Feng Y."/>
            <person name="Chiu C.-H."/>
        </authorList>
    </citation>
    <scope>NUCLEOTIDE SEQUENCE [LARGE SCALE GENOMIC DNA]</scope>
    <source>
        <strain evidence="6 8">AN88</strain>
    </source>
</reference>
<dbReference type="InterPro" id="IPR050129">
    <property type="entry name" value="Zn_alcohol_dh"/>
</dbReference>
<dbReference type="RefSeq" id="WP_044904298.1">
    <property type="nucleotide sequence ID" value="NZ_BAABYY010000003.1"/>
</dbReference>
<dbReference type="EMBL" id="JQIF01000017">
    <property type="protein sequence ID" value="KGJ54376.1"/>
    <property type="molecule type" value="Genomic_DNA"/>
</dbReference>
<evidence type="ECO:0000313" key="6">
    <source>
        <dbReference type="EMBL" id="KGJ54376.1"/>
    </source>
</evidence>
<dbReference type="GO" id="GO:0016491">
    <property type="term" value="F:oxidoreductase activity"/>
    <property type="evidence" value="ECO:0007669"/>
    <property type="project" value="UniProtKB-KW"/>
</dbReference>
<evidence type="ECO:0000256" key="1">
    <source>
        <dbReference type="ARBA" id="ARBA00022723"/>
    </source>
</evidence>
<dbReference type="InterPro" id="IPR013154">
    <property type="entry name" value="ADH-like_N"/>
</dbReference>
<dbReference type="Proteomes" id="UP000030008">
    <property type="component" value="Unassembled WGS sequence"/>
</dbReference>
<dbReference type="PANTHER" id="PTHR43401">
    <property type="entry name" value="L-THREONINE 3-DEHYDROGENASE"/>
    <property type="match status" value="1"/>
</dbReference>
<dbReference type="SMART" id="SM00829">
    <property type="entry name" value="PKS_ER"/>
    <property type="match status" value="1"/>
</dbReference>
<keyword evidence="2 4" id="KW-0862">Zinc</keyword>
<keyword evidence="3" id="KW-0560">Oxidoreductase</keyword>
<evidence type="ECO:0000313" key="8">
    <source>
        <dbReference type="Proteomes" id="UP000030008"/>
    </source>
</evidence>
<dbReference type="EMBL" id="WWTN01000002">
    <property type="protein sequence ID" value="MZH54556.1"/>
    <property type="molecule type" value="Genomic_DNA"/>
</dbReference>
<dbReference type="GO" id="GO:0008270">
    <property type="term" value="F:zinc ion binding"/>
    <property type="evidence" value="ECO:0007669"/>
    <property type="project" value="InterPro"/>
</dbReference>
<dbReference type="InterPro" id="IPR020843">
    <property type="entry name" value="ER"/>
</dbReference>
<evidence type="ECO:0000256" key="4">
    <source>
        <dbReference type="RuleBase" id="RU361277"/>
    </source>
</evidence>
<evidence type="ECO:0000259" key="5">
    <source>
        <dbReference type="SMART" id="SM00829"/>
    </source>
</evidence>
<dbReference type="Gene3D" id="3.40.50.720">
    <property type="entry name" value="NAD(P)-binding Rossmann-like Domain"/>
    <property type="match status" value="1"/>
</dbReference>
<dbReference type="SUPFAM" id="SSF51735">
    <property type="entry name" value="NAD(P)-binding Rossmann-fold domains"/>
    <property type="match status" value="1"/>
</dbReference>
<evidence type="ECO:0000313" key="7">
    <source>
        <dbReference type="EMBL" id="MZH54556.1"/>
    </source>
</evidence>
<name>A0A099IA13_CLOIN</name>
<evidence type="ECO:0000256" key="3">
    <source>
        <dbReference type="ARBA" id="ARBA00023002"/>
    </source>
</evidence>
<dbReference type="Proteomes" id="UP000604383">
    <property type="component" value="Unassembled WGS sequence"/>
</dbReference>
<keyword evidence="1 4" id="KW-0479">Metal-binding</keyword>
<dbReference type="AlphaFoldDB" id="A0A099IA13"/>
<accession>A0A099IA13</accession>
<dbReference type="InterPro" id="IPR036291">
    <property type="entry name" value="NAD(P)-bd_dom_sf"/>
</dbReference>
<sequence length="347" mass="37886">MKACVLEKPYDVRIKELPIPEPKDDEVLLRVTVAGICTNDVRDYKGSRYTYPRIGGHEYAGVIEKLGKDVDNGIFHIGQKVVNYIIDECGVCYNCKHEHENICDSAESGKTFYNEGGISGYFGFAEYIAVKARHLHMVPNDTPDELAAFTEPLACVINSINKTGIRMGDDVVIIGGGVMGLLHVLCAKRQGASVIVSETSADRRKLALELGADAVIDPVESDPVEKIKQLTNGRGANVVYNTTAIPAVAKQAIDMCAKSGLVNMFSSIHPNEPILVDAGRLHSQEIRITGTVSPTVRSFAQAVDCIAKGIIDVKPLIEKVYDYTDIKEALEAAMRPETFKVLVKFSE</sequence>
<organism evidence="6 8">
    <name type="scientific">Clostridium innocuum</name>
    <dbReference type="NCBI Taxonomy" id="1522"/>
    <lineage>
        <taxon>Bacteria</taxon>
        <taxon>Bacillati</taxon>
        <taxon>Bacillota</taxon>
        <taxon>Clostridia</taxon>
        <taxon>Eubacteriales</taxon>
        <taxon>Clostridiaceae</taxon>
        <taxon>Clostridium</taxon>
    </lineage>
</organism>
<reference evidence="7" key="2">
    <citation type="journal article" date="2019" name="Nat. Med.">
        <title>A library of human gut bacterial isolates paired with longitudinal multiomics data enables mechanistic microbiome research.</title>
        <authorList>
            <person name="Poyet M."/>
            <person name="Groussin M."/>
            <person name="Gibbons S.M."/>
            <person name="Avila-Pacheco J."/>
            <person name="Jiang X."/>
            <person name="Kearney S.M."/>
            <person name="Perrotta A.R."/>
            <person name="Berdy B."/>
            <person name="Zhao S."/>
            <person name="Lieberman T.D."/>
            <person name="Swanson P.K."/>
            <person name="Smith M."/>
            <person name="Roesemann S."/>
            <person name="Alexander J.E."/>
            <person name="Rich S.A."/>
            <person name="Livny J."/>
            <person name="Vlamakis H."/>
            <person name="Clish C."/>
            <person name="Bullock K."/>
            <person name="Deik A."/>
            <person name="Scott J."/>
            <person name="Pierce K.A."/>
            <person name="Xavier R.J."/>
            <person name="Alm E.J."/>
        </authorList>
    </citation>
    <scope>NUCLEOTIDE SEQUENCE</scope>
    <source>
        <strain evidence="7">BIOML-A12</strain>
    </source>
</reference>
<dbReference type="InterPro" id="IPR011032">
    <property type="entry name" value="GroES-like_sf"/>
</dbReference>
<comment type="cofactor">
    <cofactor evidence="4">
        <name>Zn(2+)</name>
        <dbReference type="ChEBI" id="CHEBI:29105"/>
    </cofactor>
</comment>
<feature type="domain" description="Enoyl reductase (ER)" evidence="5">
    <location>
        <begin position="7"/>
        <end position="343"/>
    </location>
</feature>
<dbReference type="PROSITE" id="PS00059">
    <property type="entry name" value="ADH_ZINC"/>
    <property type="match status" value="1"/>
</dbReference>
<comment type="caution">
    <text evidence="6">The sequence shown here is derived from an EMBL/GenBank/DDBJ whole genome shotgun (WGS) entry which is preliminary data.</text>
</comment>
<protein>
    <submittedName>
        <fullName evidence="6">Alcohol dehydrogenase</fullName>
    </submittedName>
    <submittedName>
        <fullName evidence="7">Zinc-binding dehydrogenase</fullName>
    </submittedName>
</protein>
<dbReference type="PANTHER" id="PTHR43401:SF2">
    <property type="entry name" value="L-THREONINE 3-DEHYDROGENASE"/>
    <property type="match status" value="1"/>
</dbReference>
<evidence type="ECO:0000256" key="2">
    <source>
        <dbReference type="ARBA" id="ARBA00022833"/>
    </source>
</evidence>
<dbReference type="Pfam" id="PF08240">
    <property type="entry name" value="ADH_N"/>
    <property type="match status" value="1"/>
</dbReference>
<proteinExistence type="inferred from homology"/>
<dbReference type="Pfam" id="PF00107">
    <property type="entry name" value="ADH_zinc_N"/>
    <property type="match status" value="1"/>
</dbReference>